<organism evidence="1 2">
    <name type="scientific">Penicillium bovifimosum</name>
    <dbReference type="NCBI Taxonomy" id="126998"/>
    <lineage>
        <taxon>Eukaryota</taxon>
        <taxon>Fungi</taxon>
        <taxon>Dikarya</taxon>
        <taxon>Ascomycota</taxon>
        <taxon>Pezizomycotina</taxon>
        <taxon>Eurotiomycetes</taxon>
        <taxon>Eurotiomycetidae</taxon>
        <taxon>Eurotiales</taxon>
        <taxon>Aspergillaceae</taxon>
        <taxon>Penicillium</taxon>
    </lineage>
</organism>
<evidence type="ECO:0000313" key="2">
    <source>
        <dbReference type="Proteomes" id="UP001149079"/>
    </source>
</evidence>
<reference evidence="1" key="2">
    <citation type="journal article" date="2023" name="IMA Fungus">
        <title>Comparative genomic study of the Penicillium genus elucidates a diverse pangenome and 15 lateral gene transfer events.</title>
        <authorList>
            <person name="Petersen C."/>
            <person name="Sorensen T."/>
            <person name="Nielsen M.R."/>
            <person name="Sondergaard T.E."/>
            <person name="Sorensen J.L."/>
            <person name="Fitzpatrick D.A."/>
            <person name="Frisvad J.C."/>
            <person name="Nielsen K.L."/>
        </authorList>
    </citation>
    <scope>NUCLEOTIDE SEQUENCE</scope>
    <source>
        <strain evidence="1">IBT 22155</strain>
    </source>
</reference>
<dbReference type="Proteomes" id="UP001149079">
    <property type="component" value="Unassembled WGS sequence"/>
</dbReference>
<proteinExistence type="predicted"/>
<protein>
    <recommendedName>
        <fullName evidence="3">Transcription factor domain-containing protein</fullName>
    </recommendedName>
</protein>
<sequence>MSGNQHSPTGLPAAGEGASLLALLEQEYSDLSREMEEENLSPGNRILLDGVGLELRVFYFPEICIPEIRRKGLLRAYNTAQALIVKIRAADEATNLMSYSPSAFYRLTILAALVILKIINSSYSNFVDTESGKSTFISALSLIRQSSVEDNDLPGRASKILAQLWSFQSQRYRNIEDPSIRLTTRSSASVLHDSLWMWRDRFGGQSSGNNSSSDGTEAETSARMWNTRDPQAVHEADPLDSSNIMDCMFDLGMPAFVSWEFERNLGHFPPP</sequence>
<gene>
    <name evidence="1" type="ORF">N7515_008142</name>
</gene>
<dbReference type="AlphaFoldDB" id="A0A9W9KX79"/>
<accession>A0A9W9KX79</accession>
<dbReference type="OrthoDB" id="3163292at2759"/>
<keyword evidence="2" id="KW-1185">Reference proteome</keyword>
<evidence type="ECO:0008006" key="3">
    <source>
        <dbReference type="Google" id="ProtNLM"/>
    </source>
</evidence>
<comment type="caution">
    <text evidence="1">The sequence shown here is derived from an EMBL/GenBank/DDBJ whole genome shotgun (WGS) entry which is preliminary data.</text>
</comment>
<dbReference type="GeneID" id="81408056"/>
<dbReference type="EMBL" id="JAPQKL010000006">
    <property type="protein sequence ID" value="KAJ5124317.1"/>
    <property type="molecule type" value="Genomic_DNA"/>
</dbReference>
<reference evidence="1" key="1">
    <citation type="submission" date="2022-11" db="EMBL/GenBank/DDBJ databases">
        <authorList>
            <person name="Petersen C."/>
        </authorList>
    </citation>
    <scope>NUCLEOTIDE SEQUENCE</scope>
    <source>
        <strain evidence="1">IBT 22155</strain>
    </source>
</reference>
<name>A0A9W9KX79_9EURO</name>
<evidence type="ECO:0000313" key="1">
    <source>
        <dbReference type="EMBL" id="KAJ5124317.1"/>
    </source>
</evidence>
<dbReference type="RefSeq" id="XP_056518716.1">
    <property type="nucleotide sequence ID" value="XM_056668886.1"/>
</dbReference>